<evidence type="ECO:0000256" key="1">
    <source>
        <dbReference type="SAM" id="MobiDB-lite"/>
    </source>
</evidence>
<evidence type="ECO:0000313" key="3">
    <source>
        <dbReference type="Proteomes" id="UP001601948"/>
    </source>
</evidence>
<feature type="region of interest" description="Disordered" evidence="1">
    <location>
        <begin position="497"/>
        <end position="633"/>
    </location>
</feature>
<accession>A0ABW6QUK6</accession>
<protein>
    <submittedName>
        <fullName evidence="2">Uncharacterized protein</fullName>
    </submittedName>
</protein>
<dbReference type="EMBL" id="JBIAPI010000004">
    <property type="protein sequence ID" value="MFF3224897.1"/>
    <property type="molecule type" value="Genomic_DNA"/>
</dbReference>
<feature type="compositionally biased region" description="Polar residues" evidence="1">
    <location>
        <begin position="284"/>
        <end position="298"/>
    </location>
</feature>
<feature type="compositionally biased region" description="Low complexity" evidence="1">
    <location>
        <begin position="508"/>
        <end position="555"/>
    </location>
</feature>
<sequence length="633" mass="66451">MVFTVPAHAPIKEYLDIGSRSLVYFEHFEPRYRRAFGDPPAELASYAQLHQRFYEQNGLNEDKLYNASARLQEVLQDAGVQVDSQRVSAQALPSLWQGQAADAAIDMLNQQVGRADADWKTAGTAWRALAGSIAALRSAVKIKADVVAHILEHGEAVKIDGKTPEDVDDIISGTSITFSNITQNSLLSKLWRIFPELAEGNVAQDIVLLIPGTDYRDRIQQRCRDWLDKVFQPDYTAKVRKFTEVCDLTDQGVENVYEPLIGALNQVPDTAYPRPAGMPVPEQPKSQGTPKDTALPTQPGNPTAPTVPAGTPATPVSLAPSAPASPSPSTPSSPASPSVPSTPASPSTPESPSTPASPSNPGTPSTPSVPSTPTVQVPNTSSLEGLPALSQVANQLSPLASGISNLVDAGISSLTGIIKDGVDGAVQLVEDVIDPSQADRDHDGKPDGKPAAEFDVAGKHLKFEMGPDGQLTLMMSEADGKTQEFSLRLDQHGMPVLEMSEPKDGSPADKPSSGDPAPSAPSAEKPSPADSVPPAGKPPSDSSPSAPPADKSSPADPAPAAPEQKKSVEQPNAEENTGQPGGRPGAPPMRREEDGEHTPKRMPGEQNAEAPFDSGAELAEAGPMGDLAEAGPL</sequence>
<keyword evidence="3" id="KW-1185">Reference proteome</keyword>
<organism evidence="2 3">
    <name type="scientific">Nocardia suismassiliense</name>
    <dbReference type="NCBI Taxonomy" id="2077092"/>
    <lineage>
        <taxon>Bacteria</taxon>
        <taxon>Bacillati</taxon>
        <taxon>Actinomycetota</taxon>
        <taxon>Actinomycetes</taxon>
        <taxon>Mycobacteriales</taxon>
        <taxon>Nocardiaceae</taxon>
        <taxon>Nocardia</taxon>
    </lineage>
</organism>
<dbReference type="RefSeq" id="WP_387719049.1">
    <property type="nucleotide sequence ID" value="NZ_JBIAPI010000004.1"/>
</dbReference>
<evidence type="ECO:0000313" key="2">
    <source>
        <dbReference type="EMBL" id="MFF3224897.1"/>
    </source>
</evidence>
<gene>
    <name evidence="2" type="ORF">ACFYV7_19050</name>
</gene>
<name>A0ABW6QUK6_9NOCA</name>
<feature type="compositionally biased region" description="Basic and acidic residues" evidence="1">
    <location>
        <begin position="589"/>
        <end position="603"/>
    </location>
</feature>
<dbReference type="Proteomes" id="UP001601948">
    <property type="component" value="Unassembled WGS sequence"/>
</dbReference>
<reference evidence="2 3" key="1">
    <citation type="submission" date="2024-10" db="EMBL/GenBank/DDBJ databases">
        <title>The Natural Products Discovery Center: Release of the First 8490 Sequenced Strains for Exploring Actinobacteria Biosynthetic Diversity.</title>
        <authorList>
            <person name="Kalkreuter E."/>
            <person name="Kautsar S.A."/>
            <person name="Yang D."/>
            <person name="Bader C.D."/>
            <person name="Teijaro C.N."/>
            <person name="Fluegel L."/>
            <person name="Davis C.M."/>
            <person name="Simpson J.R."/>
            <person name="Lauterbach L."/>
            <person name="Steele A.D."/>
            <person name="Gui C."/>
            <person name="Meng S."/>
            <person name="Li G."/>
            <person name="Viehrig K."/>
            <person name="Ye F."/>
            <person name="Su P."/>
            <person name="Kiefer A.F."/>
            <person name="Nichols A."/>
            <person name="Cepeda A.J."/>
            <person name="Yan W."/>
            <person name="Fan B."/>
            <person name="Jiang Y."/>
            <person name="Adhikari A."/>
            <person name="Zheng C.-J."/>
            <person name="Schuster L."/>
            <person name="Cowan T.M."/>
            <person name="Smanski M.J."/>
            <person name="Chevrette M.G."/>
            <person name="De Carvalho L.P.S."/>
            <person name="Shen B."/>
        </authorList>
    </citation>
    <scope>NUCLEOTIDE SEQUENCE [LARGE SCALE GENOMIC DNA]</scope>
    <source>
        <strain evidence="2 3">NPDC003040</strain>
    </source>
</reference>
<feature type="region of interest" description="Disordered" evidence="1">
    <location>
        <begin position="268"/>
        <end position="382"/>
    </location>
</feature>
<proteinExistence type="predicted"/>
<comment type="caution">
    <text evidence="2">The sequence shown here is derived from an EMBL/GenBank/DDBJ whole genome shotgun (WGS) entry which is preliminary data.</text>
</comment>
<feature type="compositionally biased region" description="Low complexity" evidence="1">
    <location>
        <begin position="332"/>
        <end position="382"/>
    </location>
</feature>
<feature type="compositionally biased region" description="Low complexity" evidence="1">
    <location>
        <begin position="300"/>
        <end position="322"/>
    </location>
</feature>